<gene>
    <name evidence="4" type="ORF">FCM35_KLT10350</name>
</gene>
<accession>A0A833QTZ7</accession>
<evidence type="ECO:0008006" key="6">
    <source>
        <dbReference type="Google" id="ProtNLM"/>
    </source>
</evidence>
<name>A0A833QTZ7_9POAL</name>
<evidence type="ECO:0000256" key="3">
    <source>
        <dbReference type="SAM" id="MobiDB-lite"/>
    </source>
</evidence>
<dbReference type="GO" id="GO:0008270">
    <property type="term" value="F:zinc ion binding"/>
    <property type="evidence" value="ECO:0007669"/>
    <property type="project" value="UniProtKB-KW"/>
</dbReference>
<sequence length="140" mass="15816">MLNNEDATIREAIDLALARDADDSATHNPDSPTLGLGDFPDDYSSPTEEDDPIIILRWCVVCHSTGNKARMAKCRKCHEWSHTLCKDGTRCTGRSDPNFSFWLCKDCRSNLPGSYKFTYWSKADIKTHSHFQDSDNEVLA</sequence>
<dbReference type="AlphaFoldDB" id="A0A833QTZ7"/>
<dbReference type="EMBL" id="SWLB01000020">
    <property type="protein sequence ID" value="KAF3325279.1"/>
    <property type="molecule type" value="Genomic_DNA"/>
</dbReference>
<reference evidence="4" key="1">
    <citation type="submission" date="2020-01" db="EMBL/GenBank/DDBJ databases">
        <title>Genome sequence of Kobresia littledalei, the first chromosome-level genome in the family Cyperaceae.</title>
        <authorList>
            <person name="Qu G."/>
        </authorList>
    </citation>
    <scope>NUCLEOTIDE SEQUENCE</scope>
    <source>
        <strain evidence="4">C.B.Clarke</strain>
        <tissue evidence="4">Leaf</tissue>
    </source>
</reference>
<evidence type="ECO:0000313" key="4">
    <source>
        <dbReference type="EMBL" id="KAF3325279.1"/>
    </source>
</evidence>
<feature type="region of interest" description="Disordered" evidence="3">
    <location>
        <begin position="20"/>
        <end position="49"/>
    </location>
</feature>
<keyword evidence="2" id="KW-0862">Zinc</keyword>
<dbReference type="Gene3D" id="3.30.40.10">
    <property type="entry name" value="Zinc/RING finger domain, C3HC4 (zinc finger)"/>
    <property type="match status" value="1"/>
</dbReference>
<proteinExistence type="predicted"/>
<protein>
    <recommendedName>
        <fullName evidence="6">PHD-type domain-containing protein</fullName>
    </recommendedName>
</protein>
<evidence type="ECO:0000256" key="2">
    <source>
        <dbReference type="ARBA" id="ARBA00022833"/>
    </source>
</evidence>
<keyword evidence="5" id="KW-1185">Reference proteome</keyword>
<dbReference type="InterPro" id="IPR011011">
    <property type="entry name" value="Znf_FYVE_PHD"/>
</dbReference>
<organism evidence="4 5">
    <name type="scientific">Carex littledalei</name>
    <dbReference type="NCBI Taxonomy" id="544730"/>
    <lineage>
        <taxon>Eukaryota</taxon>
        <taxon>Viridiplantae</taxon>
        <taxon>Streptophyta</taxon>
        <taxon>Embryophyta</taxon>
        <taxon>Tracheophyta</taxon>
        <taxon>Spermatophyta</taxon>
        <taxon>Magnoliopsida</taxon>
        <taxon>Liliopsida</taxon>
        <taxon>Poales</taxon>
        <taxon>Cyperaceae</taxon>
        <taxon>Cyperoideae</taxon>
        <taxon>Cariceae</taxon>
        <taxon>Carex</taxon>
        <taxon>Carex subgen. Euthyceras</taxon>
    </lineage>
</organism>
<comment type="caution">
    <text evidence="4">The sequence shown here is derived from an EMBL/GenBank/DDBJ whole genome shotgun (WGS) entry which is preliminary data.</text>
</comment>
<evidence type="ECO:0000313" key="5">
    <source>
        <dbReference type="Proteomes" id="UP000623129"/>
    </source>
</evidence>
<keyword evidence="1" id="KW-0863">Zinc-finger</keyword>
<dbReference type="SUPFAM" id="SSF57903">
    <property type="entry name" value="FYVE/PHD zinc finger"/>
    <property type="match status" value="1"/>
</dbReference>
<dbReference type="InterPro" id="IPR013083">
    <property type="entry name" value="Znf_RING/FYVE/PHD"/>
</dbReference>
<dbReference type="CDD" id="cd15489">
    <property type="entry name" value="PHD_SF"/>
    <property type="match status" value="1"/>
</dbReference>
<keyword evidence="1" id="KW-0479">Metal-binding</keyword>
<dbReference type="Proteomes" id="UP000623129">
    <property type="component" value="Unassembled WGS sequence"/>
</dbReference>
<evidence type="ECO:0000256" key="1">
    <source>
        <dbReference type="ARBA" id="ARBA00022771"/>
    </source>
</evidence>